<evidence type="ECO:0000313" key="5">
    <source>
        <dbReference type="Proteomes" id="UP000235392"/>
    </source>
</evidence>
<keyword evidence="2" id="KW-0472">Membrane</keyword>
<dbReference type="InterPro" id="IPR053958">
    <property type="entry name" value="HMGCR/SNAP/NPC1-like_SSD"/>
</dbReference>
<keyword evidence="2" id="KW-1133">Transmembrane helix</keyword>
<gene>
    <name evidence="4" type="ORF">PCASD_04887</name>
</gene>
<dbReference type="InterPro" id="IPR000731">
    <property type="entry name" value="SSD"/>
</dbReference>
<proteinExistence type="predicted"/>
<dbReference type="EMBL" id="PGCI01000061">
    <property type="protein sequence ID" value="PLW44034.1"/>
    <property type="molecule type" value="Genomic_DNA"/>
</dbReference>
<feature type="compositionally biased region" description="Low complexity" evidence="1">
    <location>
        <begin position="351"/>
        <end position="361"/>
    </location>
</feature>
<feature type="transmembrane region" description="Helical" evidence="2">
    <location>
        <begin position="247"/>
        <end position="271"/>
    </location>
</feature>
<keyword evidence="2" id="KW-0812">Transmembrane</keyword>
<evidence type="ECO:0000259" key="3">
    <source>
        <dbReference type="PROSITE" id="PS50156"/>
    </source>
</evidence>
<feature type="region of interest" description="Disordered" evidence="1">
    <location>
        <begin position="338"/>
        <end position="361"/>
    </location>
</feature>
<name>A0A2N5V223_9BASI</name>
<dbReference type="PROSITE" id="PS50156">
    <property type="entry name" value="SSD"/>
    <property type="match status" value="1"/>
</dbReference>
<evidence type="ECO:0000256" key="2">
    <source>
        <dbReference type="SAM" id="Phobius"/>
    </source>
</evidence>
<dbReference type="Pfam" id="PF12349">
    <property type="entry name" value="Sterol-sensing"/>
    <property type="match status" value="1"/>
</dbReference>
<feature type="domain" description="SSD" evidence="3">
    <location>
        <begin position="212"/>
        <end position="269"/>
    </location>
</feature>
<dbReference type="Proteomes" id="UP000235392">
    <property type="component" value="Unassembled WGS sequence"/>
</dbReference>
<feature type="region of interest" description="Disordered" evidence="1">
    <location>
        <begin position="378"/>
        <end position="401"/>
    </location>
</feature>
<feature type="transmembrane region" description="Helical" evidence="2">
    <location>
        <begin position="118"/>
        <end position="134"/>
    </location>
</feature>
<protein>
    <recommendedName>
        <fullName evidence="3">SSD domain-containing protein</fullName>
    </recommendedName>
</protein>
<evidence type="ECO:0000313" key="4">
    <source>
        <dbReference type="EMBL" id="PLW44034.1"/>
    </source>
</evidence>
<accession>A0A2N5V223</accession>
<comment type="caution">
    <text evidence="4">The sequence shown here is derived from an EMBL/GenBank/DDBJ whole genome shotgun (WGS) entry which is preliminary data.</text>
</comment>
<feature type="transmembrane region" description="Helical" evidence="2">
    <location>
        <begin position="140"/>
        <end position="159"/>
    </location>
</feature>
<reference evidence="4 5" key="1">
    <citation type="submission" date="2017-11" db="EMBL/GenBank/DDBJ databases">
        <title>De novo assembly and phasing of dikaryotic genomes from two isolates of Puccinia coronata f. sp. avenae, the causal agent of oat crown rust.</title>
        <authorList>
            <person name="Miller M.E."/>
            <person name="Zhang Y."/>
            <person name="Omidvar V."/>
            <person name="Sperschneider J."/>
            <person name="Schwessinger B."/>
            <person name="Raley C."/>
            <person name="Palmer J.M."/>
            <person name="Garnica D."/>
            <person name="Upadhyaya N."/>
            <person name="Rathjen J."/>
            <person name="Taylor J.M."/>
            <person name="Park R.F."/>
            <person name="Dodds P.N."/>
            <person name="Hirsch C.D."/>
            <person name="Kianian S.F."/>
            <person name="Figueroa M."/>
        </authorList>
    </citation>
    <scope>NUCLEOTIDE SEQUENCE [LARGE SCALE GENOMIC DNA]</scope>
    <source>
        <strain evidence="4">12SD80</strain>
    </source>
</reference>
<organism evidence="4 5">
    <name type="scientific">Puccinia coronata f. sp. avenae</name>
    <dbReference type="NCBI Taxonomy" id="200324"/>
    <lineage>
        <taxon>Eukaryota</taxon>
        <taxon>Fungi</taxon>
        <taxon>Dikarya</taxon>
        <taxon>Basidiomycota</taxon>
        <taxon>Pucciniomycotina</taxon>
        <taxon>Pucciniomycetes</taxon>
        <taxon>Pucciniales</taxon>
        <taxon>Pucciniaceae</taxon>
        <taxon>Puccinia</taxon>
    </lineage>
</organism>
<dbReference type="AlphaFoldDB" id="A0A2N5V223"/>
<evidence type="ECO:0000256" key="1">
    <source>
        <dbReference type="SAM" id="MobiDB-lite"/>
    </source>
</evidence>
<sequence length="684" mass="74115">MYDFLSLPVFKEGCVRLCDIEDSAVPTHSAEILSQAAQHITQLLQPTTITKDQLSCPDLCLKPQLHQRPIIHASFNSTTTHPALSRSQLSLSLVSLPGPTAAAREAHERRGEMRSNHWIAYAAQTFVICFWHFISKANWAYIFIMLITYMLMHLTFNFPESGSTPSSVRSPALPGHHSWPQQALRTGACHPHPLTLVCLSNGVNPSHPLVIFSTVGVHIVQDYAIKIHVLSLGAISRINGLAKFCQLAGLSFLYDFLLTFGFYISVLTVFVEIQQIQMYFESYFAALVSALSAESTVRPSSANWLVSVFCTTFSYKKSTLEARRSPSMQTARLLRPTGQYQPHKPATHAEAPTQPFQQAAQTTPGTISLIPLLSHAAPQPSYGGSPSPHTTPLLCPSRSPPPLPHYTSIKPSTRQAPPPCSHPATLGSSSAVVCPPLRRDQLHVELAYGAGPRVANPWGVQKREYLDASVRVSGSELAVHVAFAVAAAEADRPASGLSSYLVPSNEKFHNSPFVAALQEISSIATKILDTPAGLLAATSHAWSSTVFSSSGEAGTSMMIGPIVGVAGLRRVLEWWDAEKGFWNFEPEDEENGEEICFFATRVEHSGAAGLALNRGRANSSNDTTTHVGNEAAGAQGAKLLDSFALPPPATDLVALFFNKHGGAKAKNRERNLKKFLSLTQPAPP</sequence>